<dbReference type="Pfam" id="PF10712">
    <property type="entry name" value="NAD-GH"/>
    <property type="match status" value="1"/>
</dbReference>
<dbReference type="EMBL" id="GISG01034313">
    <property type="protein sequence ID" value="MBA4621531.1"/>
    <property type="molecule type" value="Transcribed_RNA"/>
</dbReference>
<evidence type="ECO:0000313" key="1">
    <source>
        <dbReference type="EMBL" id="MBA4621530.1"/>
    </source>
</evidence>
<reference evidence="1" key="1">
    <citation type="journal article" date="2013" name="J. Plant Res.">
        <title>Effect of fungi and light on seed germination of three Opuntia species from semiarid lands of central Mexico.</title>
        <authorList>
            <person name="Delgado-Sanchez P."/>
            <person name="Jimenez-Bremont J.F."/>
            <person name="Guerrero-Gonzalez Mde L."/>
            <person name="Flores J."/>
        </authorList>
    </citation>
    <scope>NUCLEOTIDE SEQUENCE</scope>
    <source>
        <tissue evidence="1">Cladode</tissue>
    </source>
</reference>
<accession>A0A7C8YMH2</accession>
<name>A0A7C8YMH2_OPUST</name>
<dbReference type="EMBL" id="GISG01034312">
    <property type="protein sequence ID" value="MBA4621530.1"/>
    <property type="molecule type" value="Transcribed_RNA"/>
</dbReference>
<dbReference type="AlphaFoldDB" id="A0A7C8YMH2"/>
<dbReference type="InterPro" id="IPR019651">
    <property type="entry name" value="Glutamate_DH_NAD-spec"/>
</dbReference>
<proteinExistence type="predicted"/>
<reference evidence="1" key="2">
    <citation type="submission" date="2020-07" db="EMBL/GenBank/DDBJ databases">
        <authorList>
            <person name="Vera ALvarez R."/>
            <person name="Arias-Moreno D.M."/>
            <person name="Jimenez-Jacinto V."/>
            <person name="Jimenez-Bremont J.F."/>
            <person name="Swaminathan K."/>
            <person name="Moose S.P."/>
            <person name="Guerrero-Gonzalez M.L."/>
            <person name="Marino-Ramirez L."/>
            <person name="Landsman D."/>
            <person name="Rodriguez-Kessler M."/>
            <person name="Delgado-Sanchez P."/>
        </authorList>
    </citation>
    <scope>NUCLEOTIDE SEQUENCE</scope>
    <source>
        <tissue evidence="1">Cladode</tissue>
    </source>
</reference>
<organism evidence="1">
    <name type="scientific">Opuntia streptacantha</name>
    <name type="common">Prickly pear cactus</name>
    <name type="synonym">Opuntia cardona</name>
    <dbReference type="NCBI Taxonomy" id="393608"/>
    <lineage>
        <taxon>Eukaryota</taxon>
        <taxon>Viridiplantae</taxon>
        <taxon>Streptophyta</taxon>
        <taxon>Embryophyta</taxon>
        <taxon>Tracheophyta</taxon>
        <taxon>Spermatophyta</taxon>
        <taxon>Magnoliopsida</taxon>
        <taxon>eudicotyledons</taxon>
        <taxon>Gunneridae</taxon>
        <taxon>Pentapetalae</taxon>
        <taxon>Caryophyllales</taxon>
        <taxon>Cactineae</taxon>
        <taxon>Cactaceae</taxon>
        <taxon>Opuntioideae</taxon>
        <taxon>Opuntia</taxon>
    </lineage>
</organism>
<sequence>MDSALVHLGISQTLLHRLHTLPKQVHVQLLKTGTGDGSIEINSLKERVNLNGRLSSRRKGPLCPLTGSSQPSKGPGITTYVLLVFPFELLNKVVHHSIVKVLATKMGVSSSGFHLKDTLLNSEQRHIKGPTTKIENQYILLTNTGGLFVKTISNGSSSWLIDDTHDIESRDDSSIFSGLTLRVIEVGRNSYNSILHSRTEVGFCNLLHLSENH</sequence>
<protein>
    <submittedName>
        <fullName evidence="1">Uncharacterized protein</fullName>
    </submittedName>
</protein>